<evidence type="ECO:0000259" key="1">
    <source>
        <dbReference type="Pfam" id="PF18135"/>
    </source>
</evidence>
<keyword evidence="3" id="KW-1185">Reference proteome</keyword>
<keyword evidence="2" id="KW-0547">Nucleotide-binding</keyword>
<organism evidence="2 3">
    <name type="scientific">Anaerobiospirillum thomasii</name>
    <dbReference type="NCBI Taxonomy" id="179995"/>
    <lineage>
        <taxon>Bacteria</taxon>
        <taxon>Pseudomonadati</taxon>
        <taxon>Pseudomonadota</taxon>
        <taxon>Gammaproteobacteria</taxon>
        <taxon>Aeromonadales</taxon>
        <taxon>Succinivibrionaceae</taxon>
        <taxon>Anaerobiospirillum</taxon>
    </lineage>
</organism>
<sequence length="111" mass="12616">MKWGKIKGKSGNAGKDKTILKYNDDITISNIPLEAQEYVVNKKSALDWVVERACYSQDKKTGIVNDFNEYAKEQGNLRYPLELFLKVITVSIESLKIIKSLPALEIHTLDQ</sequence>
<proteinExistence type="predicted"/>
<keyword evidence="2" id="KW-0378">Hydrolase</keyword>
<dbReference type="InterPro" id="IPR041635">
    <property type="entry name" value="Type_ISP_LLaBIII_C"/>
</dbReference>
<dbReference type="AlphaFoldDB" id="A0A2X0VBF6"/>
<evidence type="ECO:0000313" key="2">
    <source>
        <dbReference type="EMBL" id="SPT70145.1"/>
    </source>
</evidence>
<protein>
    <submittedName>
        <fullName evidence="2">Predicted helicase</fullName>
    </submittedName>
</protein>
<keyword evidence="2" id="KW-0067">ATP-binding</keyword>
<dbReference type="GO" id="GO:0004386">
    <property type="term" value="F:helicase activity"/>
    <property type="evidence" value="ECO:0007669"/>
    <property type="project" value="UniProtKB-KW"/>
</dbReference>
<dbReference type="Pfam" id="PF18135">
    <property type="entry name" value="Type_ISP_C"/>
    <property type="match status" value="1"/>
</dbReference>
<reference evidence="2 3" key="1">
    <citation type="submission" date="2018-06" db="EMBL/GenBank/DDBJ databases">
        <authorList>
            <consortium name="Pathogen Informatics"/>
            <person name="Doyle S."/>
        </authorList>
    </citation>
    <scope>NUCLEOTIDE SEQUENCE [LARGE SCALE GENOMIC DNA]</scope>
    <source>
        <strain evidence="2 3">NCTC13093</strain>
    </source>
</reference>
<name>A0A2X0VBF6_9GAMM</name>
<accession>A0A2X0VBF6</accession>
<dbReference type="EMBL" id="UAPV01000001">
    <property type="protein sequence ID" value="SPT70145.1"/>
    <property type="molecule type" value="Genomic_DNA"/>
</dbReference>
<feature type="domain" description="Type ISP restriction-modification enzyme LLaBIII C-terminal specificity" evidence="1">
    <location>
        <begin position="10"/>
        <end position="81"/>
    </location>
</feature>
<keyword evidence="2" id="KW-0347">Helicase</keyword>
<evidence type="ECO:0000313" key="3">
    <source>
        <dbReference type="Proteomes" id="UP000250086"/>
    </source>
</evidence>
<dbReference type="Proteomes" id="UP000250086">
    <property type="component" value="Unassembled WGS sequence"/>
</dbReference>
<gene>
    <name evidence="2" type="ORF">NCTC13093_01550</name>
</gene>